<dbReference type="AlphaFoldDB" id="D2PPK4"/>
<organism evidence="2 3">
    <name type="scientific">Kribbella flavida (strain DSM 17836 / JCM 10339 / NBRC 14399)</name>
    <dbReference type="NCBI Taxonomy" id="479435"/>
    <lineage>
        <taxon>Bacteria</taxon>
        <taxon>Bacillati</taxon>
        <taxon>Actinomycetota</taxon>
        <taxon>Actinomycetes</taxon>
        <taxon>Propionibacteriales</taxon>
        <taxon>Kribbellaceae</taxon>
        <taxon>Kribbella</taxon>
    </lineage>
</organism>
<dbReference type="OrthoDB" id="3826858at2"/>
<dbReference type="EMBL" id="CP001736">
    <property type="protein sequence ID" value="ADB30966.1"/>
    <property type="molecule type" value="Genomic_DNA"/>
</dbReference>
<dbReference type="Proteomes" id="UP000007967">
    <property type="component" value="Chromosome"/>
</dbReference>
<reference evidence="3" key="1">
    <citation type="submission" date="2009-09" db="EMBL/GenBank/DDBJ databases">
        <title>The complete genome of Kribbella flavida DSM 17836.</title>
        <authorList>
            <consortium name="US DOE Joint Genome Institute (JGI-PGF)"/>
            <person name="Lucas S."/>
            <person name="Copeland A."/>
            <person name="Lapidus A."/>
            <person name="Glavina del Rio T."/>
            <person name="Dalin E."/>
            <person name="Tice H."/>
            <person name="Bruce D."/>
            <person name="Goodwin L."/>
            <person name="Pitluck S."/>
            <person name="Kyrpides N."/>
            <person name="Mavromatis K."/>
            <person name="Ivanova N."/>
            <person name="Saunders E."/>
            <person name="Brettin T."/>
            <person name="Detter J.C."/>
            <person name="Han C."/>
            <person name="Larimer F."/>
            <person name="Land M."/>
            <person name="Hauser L."/>
            <person name="Markowitz V."/>
            <person name="Cheng J.-F."/>
            <person name="Hugenholtz P."/>
            <person name="Woyke T."/>
            <person name="Wu D."/>
            <person name="Pukall R."/>
            <person name="Klenk H.-P."/>
            <person name="Eisen J.A."/>
        </authorList>
    </citation>
    <scope>NUCLEOTIDE SEQUENCE [LARGE SCALE GENOMIC DNA]</scope>
    <source>
        <strain evidence="3">DSM 17836 / JCM 10339 / NBRC 14399</strain>
    </source>
</reference>
<keyword evidence="3" id="KW-1185">Reference proteome</keyword>
<feature type="region of interest" description="Disordered" evidence="1">
    <location>
        <begin position="99"/>
        <end position="136"/>
    </location>
</feature>
<evidence type="ECO:0000313" key="2">
    <source>
        <dbReference type="EMBL" id="ADB30966.1"/>
    </source>
</evidence>
<evidence type="ECO:0000256" key="1">
    <source>
        <dbReference type="SAM" id="MobiDB-lite"/>
    </source>
</evidence>
<protein>
    <submittedName>
        <fullName evidence="2">Uncharacterized protein</fullName>
    </submittedName>
</protein>
<dbReference type="KEGG" id="kfl:Kfla_1872"/>
<name>D2PPK4_KRIFD</name>
<reference evidence="2 3" key="2">
    <citation type="journal article" date="2010" name="Stand. Genomic Sci.">
        <title>Complete genome sequence of Kribbella flavida type strain (IFO 14399).</title>
        <authorList>
            <person name="Pukall R."/>
            <person name="Lapidus A."/>
            <person name="Glavina Del Rio T."/>
            <person name="Copeland A."/>
            <person name="Tice H."/>
            <person name="Cheng J.-F."/>
            <person name="Lucas S."/>
            <person name="Chen F."/>
            <person name="Nolan M."/>
            <person name="LaButti K."/>
            <person name="Pati A."/>
            <person name="Ivanova N."/>
            <person name="Mavrommatis K."/>
            <person name="Mikhailova N."/>
            <person name="Pitluck S."/>
            <person name="Bruce D."/>
            <person name="Goodwin L."/>
            <person name="Land M."/>
            <person name="Hauser L."/>
            <person name="Chang Y.-J."/>
            <person name="Jeffries C.D."/>
            <person name="Chen A."/>
            <person name="Palaniappan K."/>
            <person name="Chain P."/>
            <person name="Rohde M."/>
            <person name="Goeker M."/>
            <person name="Bristow J."/>
            <person name="Eisen J.A."/>
            <person name="Markowitz V."/>
            <person name="Hugenholtz P."/>
            <person name="Kyrpides N.C."/>
            <person name="Klenk H.-P."/>
            <person name="Brettin T."/>
        </authorList>
    </citation>
    <scope>NUCLEOTIDE SEQUENCE [LARGE SCALE GENOMIC DNA]</scope>
    <source>
        <strain evidence="3">DSM 17836 / JCM 10339 / NBRC 14399</strain>
    </source>
</reference>
<dbReference type="HOGENOM" id="CLU_1872732_0_0_11"/>
<gene>
    <name evidence="2" type="ordered locus">Kfla_1872</name>
</gene>
<sequence length="136" mass="14853">MAQYEVIARARLDRRPSTSDYLDLALGSAALDKGMRFVRVDDLPDGRVAVVLQHRLSPRKHDQAAAMANRSLAQLGIPASRVQQIDLVRMSRKGRALVRSWVTPDSNGPGTAGDRAPRTPHPTPPSLQAARDLPTN</sequence>
<dbReference type="RefSeq" id="WP_012919522.1">
    <property type="nucleotide sequence ID" value="NC_013729.1"/>
</dbReference>
<evidence type="ECO:0000313" key="3">
    <source>
        <dbReference type="Proteomes" id="UP000007967"/>
    </source>
</evidence>
<proteinExistence type="predicted"/>
<accession>D2PPK4</accession>